<dbReference type="PROSITE" id="PS50932">
    <property type="entry name" value="HTH_LACI_2"/>
    <property type="match status" value="1"/>
</dbReference>
<name>A0A084ADQ7_LACLC</name>
<dbReference type="InterPro" id="IPR010982">
    <property type="entry name" value="Lambda_DNA-bd_dom_sf"/>
</dbReference>
<protein>
    <submittedName>
        <fullName evidence="5">Transcriptional regulator, LacI family</fullName>
    </submittedName>
</protein>
<dbReference type="SUPFAM" id="SSF53822">
    <property type="entry name" value="Periplasmic binding protein-like I"/>
    <property type="match status" value="1"/>
</dbReference>
<evidence type="ECO:0000313" key="5">
    <source>
        <dbReference type="EMBL" id="KEY63436.1"/>
    </source>
</evidence>
<dbReference type="PRINTS" id="PR00036">
    <property type="entry name" value="HTHLACI"/>
</dbReference>
<accession>A0A084ADQ7</accession>
<dbReference type="GO" id="GO:0003700">
    <property type="term" value="F:DNA-binding transcription factor activity"/>
    <property type="evidence" value="ECO:0007669"/>
    <property type="project" value="TreeGrafter"/>
</dbReference>
<feature type="domain" description="HTH lacI-type" evidence="4">
    <location>
        <begin position="3"/>
        <end position="57"/>
    </location>
</feature>
<dbReference type="RefSeq" id="WP_011834733.1">
    <property type="nucleotide sequence ID" value="NZ_AZSI01000008.1"/>
</dbReference>
<dbReference type="SMR" id="A0A084ADQ7"/>
<keyword evidence="3" id="KW-0804">Transcription</keyword>
<dbReference type="Gene3D" id="3.40.50.2300">
    <property type="match status" value="2"/>
</dbReference>
<organism evidence="5 6">
    <name type="scientific">Lactococcus cremoris subsp. cremoris GE214</name>
    <dbReference type="NCBI Taxonomy" id="1415168"/>
    <lineage>
        <taxon>Bacteria</taxon>
        <taxon>Bacillati</taxon>
        <taxon>Bacillota</taxon>
        <taxon>Bacilli</taxon>
        <taxon>Lactobacillales</taxon>
        <taxon>Streptococcaceae</taxon>
        <taxon>Lactococcus</taxon>
        <taxon>Lactococcus cremoris subsp. cremoris</taxon>
    </lineage>
</organism>
<dbReference type="InterPro" id="IPR000843">
    <property type="entry name" value="HTH_LacI"/>
</dbReference>
<dbReference type="AlphaFoldDB" id="A0A084ADQ7"/>
<dbReference type="InterPro" id="IPR046335">
    <property type="entry name" value="LacI/GalR-like_sensor"/>
</dbReference>
<evidence type="ECO:0000313" key="6">
    <source>
        <dbReference type="Proteomes" id="UP000028401"/>
    </source>
</evidence>
<evidence type="ECO:0000259" key="4">
    <source>
        <dbReference type="PROSITE" id="PS50932"/>
    </source>
</evidence>
<dbReference type="SUPFAM" id="SSF47413">
    <property type="entry name" value="lambda repressor-like DNA-binding domains"/>
    <property type="match status" value="1"/>
</dbReference>
<dbReference type="PANTHER" id="PTHR30146:SF109">
    <property type="entry name" value="HTH-TYPE TRANSCRIPTIONAL REGULATOR GALS"/>
    <property type="match status" value="1"/>
</dbReference>
<comment type="caution">
    <text evidence="5">The sequence shown here is derived from an EMBL/GenBank/DDBJ whole genome shotgun (WGS) entry which is preliminary data.</text>
</comment>
<dbReference type="PATRIC" id="fig|1415168.3.peg.409"/>
<proteinExistence type="predicted"/>
<dbReference type="Proteomes" id="UP000028401">
    <property type="component" value="Unassembled WGS sequence"/>
</dbReference>
<dbReference type="SMART" id="SM00354">
    <property type="entry name" value="HTH_LACI"/>
    <property type="match status" value="1"/>
</dbReference>
<dbReference type="InterPro" id="IPR028082">
    <property type="entry name" value="Peripla_BP_I"/>
</dbReference>
<dbReference type="EMBL" id="AZSI01000008">
    <property type="protein sequence ID" value="KEY63436.1"/>
    <property type="molecule type" value="Genomic_DNA"/>
</dbReference>
<sequence>MAVTIKDVAKKAGVNASTVSRVIKDSSEISDKTKVKVRKAMHELGYRRNAAAQILASGKTNTIGVVFPPVADKASQPFFMKILTSINETARDYDVSIAIATGHSVGELKKQVELQFSEKRVDGFIVLYAGKSDEVRDYLLENKVPFVLVGTPTEGKNEITHVDNDNMLLGREAVRLLAQLNHQNISFVTDTKETEVFEERYQGFKDEAERLGLSHDLLFMDSNFSLRNETALVVMDDVLSLKVVERLRSQGLNVPEDVSLITYNNSIFGAMIHPYLTTFDIHIEQLGASAIKKILDLRDNKENLPEKTIIPFELIVRESTKARI</sequence>
<dbReference type="GeneID" id="61109927"/>
<keyword evidence="1" id="KW-0805">Transcription regulation</keyword>
<dbReference type="Pfam" id="PF00356">
    <property type="entry name" value="LacI"/>
    <property type="match status" value="1"/>
</dbReference>
<dbReference type="Pfam" id="PF13377">
    <property type="entry name" value="Peripla_BP_3"/>
    <property type="match status" value="1"/>
</dbReference>
<dbReference type="PANTHER" id="PTHR30146">
    <property type="entry name" value="LACI-RELATED TRANSCRIPTIONAL REPRESSOR"/>
    <property type="match status" value="1"/>
</dbReference>
<evidence type="ECO:0000256" key="3">
    <source>
        <dbReference type="ARBA" id="ARBA00023163"/>
    </source>
</evidence>
<dbReference type="GO" id="GO:0000976">
    <property type="term" value="F:transcription cis-regulatory region binding"/>
    <property type="evidence" value="ECO:0007669"/>
    <property type="project" value="TreeGrafter"/>
</dbReference>
<evidence type="ECO:0000256" key="1">
    <source>
        <dbReference type="ARBA" id="ARBA00023015"/>
    </source>
</evidence>
<gene>
    <name evidence="5" type="ORF">U725_00393</name>
</gene>
<dbReference type="CDD" id="cd01392">
    <property type="entry name" value="HTH_LacI"/>
    <property type="match status" value="1"/>
</dbReference>
<dbReference type="Gene3D" id="1.10.260.40">
    <property type="entry name" value="lambda repressor-like DNA-binding domains"/>
    <property type="match status" value="1"/>
</dbReference>
<reference evidence="5 6" key="1">
    <citation type="submission" date="2014-06" db="EMBL/GenBank/DDBJ databases">
        <title>Draft genome sequence of the putrescine producing strain Lactococcus lactis subsp cremoris GE214.</title>
        <authorList>
            <person name="Ladero V."/>
            <person name="Linares D.M."/>
            <person name="del Rio B."/>
            <person name="Mayo B."/>
            <person name="Martin M.C."/>
            <person name="Fernandez M."/>
            <person name="Alvarez M.A."/>
        </authorList>
    </citation>
    <scope>NUCLEOTIDE SEQUENCE [LARGE SCALE GENOMIC DNA]</scope>
    <source>
        <strain evidence="5 6">GE214</strain>
    </source>
</reference>
<evidence type="ECO:0000256" key="2">
    <source>
        <dbReference type="ARBA" id="ARBA00023125"/>
    </source>
</evidence>
<keyword evidence="2" id="KW-0238">DNA-binding</keyword>